<reference evidence="1" key="1">
    <citation type="submission" date="2021-10" db="EMBL/GenBank/DDBJ databases">
        <title>Tropical sea cucumber genome reveals ecological adaptation and Cuvierian tubules defense mechanism.</title>
        <authorList>
            <person name="Chen T."/>
        </authorList>
    </citation>
    <scope>NUCLEOTIDE SEQUENCE</scope>
    <source>
        <strain evidence="1">Nanhai2018</strain>
        <tissue evidence="1">Muscle</tissue>
    </source>
</reference>
<comment type="caution">
    <text evidence="1">The sequence shown here is derived from an EMBL/GenBank/DDBJ whole genome shotgun (WGS) entry which is preliminary data.</text>
</comment>
<gene>
    <name evidence="1" type="ORF">HOLleu_27741</name>
</gene>
<dbReference type="InterPro" id="IPR038765">
    <property type="entry name" value="Papain-like_cys_pep_sf"/>
</dbReference>
<dbReference type="AlphaFoldDB" id="A0A9Q1BQW3"/>
<evidence type="ECO:0000313" key="2">
    <source>
        <dbReference type="Proteomes" id="UP001152320"/>
    </source>
</evidence>
<evidence type="ECO:0000313" key="1">
    <source>
        <dbReference type="EMBL" id="KAJ8031120.1"/>
    </source>
</evidence>
<keyword evidence="2" id="KW-1185">Reference proteome</keyword>
<protein>
    <submittedName>
        <fullName evidence="1">Uncharacterized protein</fullName>
    </submittedName>
</protein>
<accession>A0A9Q1BQW3</accession>
<dbReference type="Proteomes" id="UP001152320">
    <property type="component" value="Chromosome 13"/>
</dbReference>
<dbReference type="Gene3D" id="3.40.395.10">
    <property type="entry name" value="Adenoviral Proteinase, Chain A"/>
    <property type="match status" value="1"/>
</dbReference>
<dbReference type="OrthoDB" id="6266789at2759"/>
<proteinExistence type="predicted"/>
<dbReference type="EMBL" id="JAIZAY010000013">
    <property type="protein sequence ID" value="KAJ8031120.1"/>
    <property type="molecule type" value="Genomic_DNA"/>
</dbReference>
<sequence length="174" mass="20378">MKLDSVARNHFHGVFPSNLLPQKSFTLPQAFIANTDEADSPRSHWVAMYFDNKGTDFFDSFGRSPEECSPYFKPFLKKHTKNLVRENERRLQGLISTVCGQYCLFFLLHRCRNISMDTIVSKFTKDPTLNDSLVNEFITKRYNLDLKVNDDEYIVLQFAREINPRLITRAIKFK</sequence>
<organism evidence="1 2">
    <name type="scientific">Holothuria leucospilota</name>
    <name type="common">Black long sea cucumber</name>
    <name type="synonym">Mertensiothuria leucospilota</name>
    <dbReference type="NCBI Taxonomy" id="206669"/>
    <lineage>
        <taxon>Eukaryota</taxon>
        <taxon>Metazoa</taxon>
        <taxon>Echinodermata</taxon>
        <taxon>Eleutherozoa</taxon>
        <taxon>Echinozoa</taxon>
        <taxon>Holothuroidea</taxon>
        <taxon>Aspidochirotacea</taxon>
        <taxon>Aspidochirotida</taxon>
        <taxon>Holothuriidae</taxon>
        <taxon>Holothuria</taxon>
    </lineage>
</organism>
<name>A0A9Q1BQW3_HOLLE</name>
<dbReference type="SUPFAM" id="SSF54001">
    <property type="entry name" value="Cysteine proteinases"/>
    <property type="match status" value="1"/>
</dbReference>